<sequence>MHDSPARIEPMTIEIVSPFEQSPDSEKGTRCVLIDPVADAQLSRWIYELAPQGAPQWMPLFTGTEYASLTDISPALVLSGERGDWAGYASALLEQSHAGCVLYLEDRSQWTDAVKHCQSLLTIRTKEKSAQLMRFFEPRWLEPLIASLTPDELQAFLGPFSGLAWRNELGWRYQSRLQPWDGVVHKPGWLHIGSARQQAMRQKRLEVIATELAKDYSAVLKMPAPQHFVYDQLCLAQTAGVEQKAHFERWIRLALHSQDRPWPTAEAKQVLARDDLVVAGKLDALERLYG</sequence>
<organism evidence="2 4">
    <name type="scientific">Halopseudomonas pelagia</name>
    <dbReference type="NCBI Taxonomy" id="553151"/>
    <lineage>
        <taxon>Bacteria</taxon>
        <taxon>Pseudomonadati</taxon>
        <taxon>Pseudomonadota</taxon>
        <taxon>Gammaproteobacteria</taxon>
        <taxon>Pseudomonadales</taxon>
        <taxon>Pseudomonadaceae</taxon>
        <taxon>Halopseudomonas</taxon>
    </lineage>
</organism>
<reference evidence="3 5" key="2">
    <citation type="submission" date="2018-10" db="EMBL/GenBank/DDBJ databases">
        <title>Complete genome sequence of Pseudomonas pelagia strain Kongs-67.</title>
        <authorList>
            <person name="Sinha R.K."/>
            <person name="Krishnan K."/>
        </authorList>
    </citation>
    <scope>NUCLEOTIDE SEQUENCE [LARGE SCALE GENOMIC DNA]</scope>
    <source>
        <strain evidence="3 5">Kongs-67</strain>
    </source>
</reference>
<dbReference type="EMBL" id="NWMT01000192">
    <property type="protein sequence ID" value="PCC98579.1"/>
    <property type="molecule type" value="Genomic_DNA"/>
</dbReference>
<evidence type="ECO:0000313" key="3">
    <source>
        <dbReference type="EMBL" id="QFY56581.1"/>
    </source>
</evidence>
<proteinExistence type="predicted"/>
<dbReference type="InterPro" id="IPR025391">
    <property type="entry name" value="DUF4123"/>
</dbReference>
<evidence type="ECO:0000259" key="1">
    <source>
        <dbReference type="Pfam" id="PF13503"/>
    </source>
</evidence>
<evidence type="ECO:0000313" key="2">
    <source>
        <dbReference type="EMBL" id="PCC98579.1"/>
    </source>
</evidence>
<gene>
    <name evidence="2" type="ORF">CO192_15000</name>
    <name evidence="3" type="ORF">EAO82_09480</name>
</gene>
<dbReference type="Pfam" id="PF13503">
    <property type="entry name" value="DUF4123"/>
    <property type="match status" value="1"/>
</dbReference>
<evidence type="ECO:0000313" key="5">
    <source>
        <dbReference type="Proteomes" id="UP000344571"/>
    </source>
</evidence>
<name>A0AA91U103_9GAMM</name>
<feature type="domain" description="DUF4123" evidence="1">
    <location>
        <begin position="32"/>
        <end position="154"/>
    </location>
</feature>
<dbReference type="Proteomes" id="UP000243750">
    <property type="component" value="Unassembled WGS sequence"/>
</dbReference>
<reference evidence="2 4" key="1">
    <citation type="submission" date="2017-09" db="EMBL/GenBank/DDBJ databases">
        <title>Bacterial and phytoplankton interrelationship in Kongsfjorden, an Arctic fjord.</title>
        <authorList>
            <person name="Sinha R."/>
            <person name="Krishnan K."/>
        </authorList>
    </citation>
    <scope>NUCLEOTIDE SEQUENCE [LARGE SCALE GENOMIC DNA]</scope>
    <source>
        <strain evidence="2 4">58</strain>
    </source>
</reference>
<dbReference type="EMBL" id="CP033116">
    <property type="protein sequence ID" value="QFY56581.1"/>
    <property type="molecule type" value="Genomic_DNA"/>
</dbReference>
<dbReference type="Proteomes" id="UP000344571">
    <property type="component" value="Chromosome"/>
</dbReference>
<protein>
    <submittedName>
        <fullName evidence="3">DUF4123 domain-containing protein</fullName>
    </submittedName>
</protein>
<keyword evidence="5" id="KW-1185">Reference proteome</keyword>
<dbReference type="AlphaFoldDB" id="A0AA91U103"/>
<accession>A0AA91U103</accession>
<evidence type="ECO:0000313" key="4">
    <source>
        <dbReference type="Proteomes" id="UP000243750"/>
    </source>
</evidence>